<name>A0A1G8S570_9GAMM</name>
<organism evidence="1 2">
    <name type="scientific">Ferrimonas sediminum</name>
    <dbReference type="NCBI Taxonomy" id="718193"/>
    <lineage>
        <taxon>Bacteria</taxon>
        <taxon>Pseudomonadati</taxon>
        <taxon>Pseudomonadota</taxon>
        <taxon>Gammaproteobacteria</taxon>
        <taxon>Alteromonadales</taxon>
        <taxon>Ferrimonadaceae</taxon>
        <taxon>Ferrimonas</taxon>
    </lineage>
</organism>
<dbReference type="AlphaFoldDB" id="A0A1G8S570"/>
<proteinExistence type="predicted"/>
<gene>
    <name evidence="1" type="ORF">SAMN04488540_10673</name>
</gene>
<sequence>MENQLLQDKVKEADVWRRMAQPACGDALMHQIAHCLYRLQGWPWVALAEVDHQQVHLRVLSEAGKPKPVFSYPLEESPCRLLYPVGQQADFQVFCNNLKRYPHWRLMQQLPARTYFAQRLGDAIDHRQYHLIALHHLLVDEARLPKTLMSTAMRQIAQDKQRHRESKELLQLQQITQHPSVAMAYVDSRQRLGWASPGLCQLLDSPLNALLLQPVSTLFSSLQGSHLAMCREQPLSLRQHWICANGEHKDLTLSLASLADGVLIHVHDPVHPDLPDSDNQPEQLANRLEQELARLQRKQEVAALLFIEFALSDTQTDPELAVDQLQQLSLPLLQSVVRKEDYVALLGHRLVLLTACFDNQGEVPRNQLTAIADKINQKLAPALRHADFCHSYQIKIRLITSWDSDIEQVLDSDNATVWMSNGANNQEVAITN</sequence>
<evidence type="ECO:0000313" key="1">
    <source>
        <dbReference type="EMBL" id="SDJ24312.1"/>
    </source>
</evidence>
<dbReference type="Proteomes" id="UP000199527">
    <property type="component" value="Unassembled WGS sequence"/>
</dbReference>
<accession>A0A1G8S570</accession>
<evidence type="ECO:0000313" key="2">
    <source>
        <dbReference type="Proteomes" id="UP000199527"/>
    </source>
</evidence>
<keyword evidence="2" id="KW-1185">Reference proteome</keyword>
<protein>
    <submittedName>
        <fullName evidence="1">Uncharacterized protein</fullName>
    </submittedName>
</protein>
<dbReference type="RefSeq" id="WP_143026599.1">
    <property type="nucleotide sequence ID" value="NZ_FNEM01000006.1"/>
</dbReference>
<reference evidence="2" key="1">
    <citation type="submission" date="2016-10" db="EMBL/GenBank/DDBJ databases">
        <authorList>
            <person name="Varghese N."/>
            <person name="Submissions S."/>
        </authorList>
    </citation>
    <scope>NUCLEOTIDE SEQUENCE [LARGE SCALE GENOMIC DNA]</scope>
    <source>
        <strain evidence="2">DSM 23317</strain>
    </source>
</reference>
<dbReference type="EMBL" id="FNEM01000006">
    <property type="protein sequence ID" value="SDJ24312.1"/>
    <property type="molecule type" value="Genomic_DNA"/>
</dbReference>
<dbReference type="OrthoDB" id="6400548at2"/>